<organism evidence="2">
    <name type="scientific">Mediterraneibacter gnavus</name>
    <name type="common">Ruminococcus gnavus</name>
    <dbReference type="NCBI Taxonomy" id="33038"/>
    <lineage>
        <taxon>Bacteria</taxon>
        <taxon>Bacillati</taxon>
        <taxon>Bacillota</taxon>
        <taxon>Clostridia</taxon>
        <taxon>Lachnospirales</taxon>
        <taxon>Lachnospiraceae</taxon>
        <taxon>Mediterraneibacter</taxon>
    </lineage>
</organism>
<dbReference type="AlphaFoldDB" id="A0A6N3EM31"/>
<gene>
    <name evidence="1" type="primary">dptF</name>
    <name evidence="1" type="ORF">G4993_16075</name>
    <name evidence="2" type="ORF">RGLFYP36_01396</name>
</gene>
<proteinExistence type="predicted"/>
<accession>A0A6N3EM31</accession>
<reference evidence="1" key="3">
    <citation type="submission" date="2020-02" db="EMBL/GenBank/DDBJ databases">
        <authorList>
            <person name="Littmann E."/>
            <person name="Sorbara M."/>
        </authorList>
    </citation>
    <scope>NUCLEOTIDE SEQUENCE</scope>
    <source>
        <strain evidence="1">MSK.15.32</strain>
    </source>
</reference>
<reference evidence="2" key="1">
    <citation type="submission" date="2019-11" db="EMBL/GenBank/DDBJ databases">
        <authorList>
            <person name="Feng L."/>
        </authorList>
    </citation>
    <scope>NUCLEOTIDE SEQUENCE</scope>
    <source>
        <strain evidence="2">RgnavusLFYP36</strain>
    </source>
</reference>
<dbReference type="Proteomes" id="UP001296580">
    <property type="component" value="Unassembled WGS sequence"/>
</dbReference>
<evidence type="ECO:0000313" key="2">
    <source>
        <dbReference type="EMBL" id="VYU39811.1"/>
    </source>
</evidence>
<dbReference type="EMBL" id="CACRUU010000082">
    <property type="protein sequence ID" value="VYU39811.1"/>
    <property type="molecule type" value="Genomic_DNA"/>
</dbReference>
<sequence>MESIRNQDCLISTLMRLRESSKDAVVSADYVDELSVYMHVDRPVQEEFEKQLKKAALSSHAELILLCGSVGDGKSHMLQMCNFKYPDLMSEFYVHNDSTASLYIDKPASFTLKELLDPFSDEKIEQSNNKVILAMNLGTLSNFLDQDDEKRFKRLASYVREAGILEGKKDNDVDTLYFHCVNFADYHLYEISKSGPTSLYIEHLIERIVHETDENIFYNAYCSQCGNCDAKSICPVCINFKLLSDRNVRAGVVSTIIESIVKCKLIVSTRTLLNFIYEILVNENYFDQGSLEPRKIPAKLTKKQYIESLLPSALYDRSGSSEFLAAIHKMDPLHIRNENVDMFFVDYENDELALNVFKEDLKEYENILLKVSDSDFSDYANHELKENLLHLYIRMCKLLSIRQDILPQDKEYSDYMKYLYLWNIGMHQQLVTLYKDIGRGILSWNGAAGKNEMQLQTVNSVSEYHLYQDISLKIVTSDPYTEEADVLYTFRDEIKLKYKVNGTQIISDLDIDFNLYTLLKQVIKGYIPSLVDKRVNVRCVDFINKISRGGSKMETLTIKNLTQKSAREYVFEYDTAFGYLFEEK</sequence>
<evidence type="ECO:0000313" key="1">
    <source>
        <dbReference type="EMBL" id="NSI59886.1"/>
    </source>
</evidence>
<dbReference type="RefSeq" id="WP_009244793.1">
    <property type="nucleotide sequence ID" value="NZ_CABKQB010000004.1"/>
</dbReference>
<protein>
    <submittedName>
        <fullName evidence="1">DNA phosphorothioation-dependent restriction protein DptF</fullName>
    </submittedName>
</protein>
<dbReference type="NCBIfam" id="TIGR03238">
    <property type="entry name" value="dnd_assoc_3"/>
    <property type="match status" value="1"/>
</dbReference>
<dbReference type="InterPro" id="IPR017647">
    <property type="entry name" value="Dnd_assoc_3"/>
</dbReference>
<name>A0A6N3EM31_MEDGN</name>
<reference evidence="1" key="2">
    <citation type="journal article" date="2020" name="Cell Host Microbe">
        <title>Functional and Genomic Variation between Human-Derived Isolates of Lachnospiraceae Reveals Inter- and Intra-Species Diversity.</title>
        <authorList>
            <person name="Sorbara M.T."/>
            <person name="Littmann E.R."/>
            <person name="Fontana E."/>
            <person name="Moody T.U."/>
            <person name="Kohout C.E."/>
            <person name="Gjonbalaj M."/>
            <person name="Eaton V."/>
            <person name="Seok R."/>
            <person name="Leiner I.M."/>
            <person name="Pamer E.G."/>
        </authorList>
    </citation>
    <scope>NUCLEOTIDE SEQUENCE</scope>
    <source>
        <strain evidence="1">MSK.15.32</strain>
    </source>
</reference>
<dbReference type="EMBL" id="JAAIRV010000050">
    <property type="protein sequence ID" value="NSI59886.1"/>
    <property type="molecule type" value="Genomic_DNA"/>
</dbReference>